<reference evidence="6 7" key="1">
    <citation type="submission" date="2020-03" db="EMBL/GenBank/DDBJ databases">
        <title>Salinimicrobium sp. nov, isolated from SCS.</title>
        <authorList>
            <person name="Cao W.R."/>
        </authorList>
    </citation>
    <scope>NUCLEOTIDE SEQUENCE [LARGE SCALE GENOMIC DNA]</scope>
    <source>
        <strain evidence="7">J15B91</strain>
    </source>
</reference>
<keyword evidence="2 5" id="KW-0812">Transmembrane</keyword>
<evidence type="ECO:0000256" key="1">
    <source>
        <dbReference type="ARBA" id="ARBA00004127"/>
    </source>
</evidence>
<dbReference type="Proteomes" id="UP000703674">
    <property type="component" value="Unassembled WGS sequence"/>
</dbReference>
<proteinExistence type="predicted"/>
<dbReference type="InterPro" id="IPR007318">
    <property type="entry name" value="Phopholipid_MeTrfase"/>
</dbReference>
<sequence>MSIPRKDKIYVLLQFLVFIGWLFDVESLKFQISENLHSLGFLAAAIGFLLILVALVQIGSKISPFPSPPENARLKTTGAFAFARHPIYSGVLFIVFGAALWLGSGFKLLISLLLYLIFFLKSRYEERRLLEKFSEYAEYRNDTGRFFPKFKGRI</sequence>
<dbReference type="InterPro" id="IPR052527">
    <property type="entry name" value="Metal_cation-efflux_comp"/>
</dbReference>
<evidence type="ECO:0000256" key="4">
    <source>
        <dbReference type="ARBA" id="ARBA00023136"/>
    </source>
</evidence>
<name>A0ABX1CW09_9FLAO</name>
<keyword evidence="3 5" id="KW-1133">Transmembrane helix</keyword>
<dbReference type="Pfam" id="PF04191">
    <property type="entry name" value="PEMT"/>
    <property type="match status" value="1"/>
</dbReference>
<accession>A0ABX1CW09</accession>
<organism evidence="6 7">
    <name type="scientific">Salinimicrobium oceani</name>
    <dbReference type="NCBI Taxonomy" id="2722702"/>
    <lineage>
        <taxon>Bacteria</taxon>
        <taxon>Pseudomonadati</taxon>
        <taxon>Bacteroidota</taxon>
        <taxon>Flavobacteriia</taxon>
        <taxon>Flavobacteriales</taxon>
        <taxon>Flavobacteriaceae</taxon>
        <taxon>Salinimicrobium</taxon>
    </lineage>
</organism>
<dbReference type="RefSeq" id="WP_168136687.1">
    <property type="nucleotide sequence ID" value="NZ_JAAVJR010000001.1"/>
</dbReference>
<comment type="subcellular location">
    <subcellularLocation>
        <location evidence="1">Endomembrane system</location>
        <topology evidence="1">Multi-pass membrane protein</topology>
    </subcellularLocation>
</comment>
<evidence type="ECO:0000313" key="7">
    <source>
        <dbReference type="Proteomes" id="UP000703674"/>
    </source>
</evidence>
<protein>
    <submittedName>
        <fullName evidence="6">Isoprenylcysteine carboxylmethyltransferase family protein</fullName>
    </submittedName>
</protein>
<comment type="caution">
    <text evidence="6">The sequence shown here is derived from an EMBL/GenBank/DDBJ whole genome shotgun (WGS) entry which is preliminary data.</text>
</comment>
<gene>
    <name evidence="6" type="ORF">HC175_01170</name>
</gene>
<evidence type="ECO:0000256" key="2">
    <source>
        <dbReference type="ARBA" id="ARBA00022692"/>
    </source>
</evidence>
<feature type="transmembrane region" description="Helical" evidence="5">
    <location>
        <begin position="37"/>
        <end position="58"/>
    </location>
</feature>
<evidence type="ECO:0000256" key="5">
    <source>
        <dbReference type="SAM" id="Phobius"/>
    </source>
</evidence>
<evidence type="ECO:0000313" key="6">
    <source>
        <dbReference type="EMBL" id="NJW51524.1"/>
    </source>
</evidence>
<dbReference type="PANTHER" id="PTHR43847">
    <property type="entry name" value="BLL3993 PROTEIN"/>
    <property type="match status" value="1"/>
</dbReference>
<keyword evidence="7" id="KW-1185">Reference proteome</keyword>
<dbReference type="PANTHER" id="PTHR43847:SF1">
    <property type="entry name" value="BLL3993 PROTEIN"/>
    <property type="match status" value="1"/>
</dbReference>
<dbReference type="Gene3D" id="1.20.120.1630">
    <property type="match status" value="1"/>
</dbReference>
<evidence type="ECO:0000256" key="3">
    <source>
        <dbReference type="ARBA" id="ARBA00022989"/>
    </source>
</evidence>
<feature type="transmembrane region" description="Helical" evidence="5">
    <location>
        <begin position="108"/>
        <end position="124"/>
    </location>
</feature>
<dbReference type="EMBL" id="JAAVJR010000001">
    <property type="protein sequence ID" value="NJW51524.1"/>
    <property type="molecule type" value="Genomic_DNA"/>
</dbReference>
<keyword evidence="4 5" id="KW-0472">Membrane</keyword>